<evidence type="ECO:0000256" key="3">
    <source>
        <dbReference type="ARBA" id="ARBA00022692"/>
    </source>
</evidence>
<keyword evidence="13 16" id="KW-0675">Receptor</keyword>
<dbReference type="OMA" id="EITGDRW"/>
<dbReference type="GO" id="GO:0005178">
    <property type="term" value="F:integrin binding"/>
    <property type="evidence" value="ECO:0007669"/>
    <property type="project" value="TreeGrafter"/>
</dbReference>
<dbReference type="InterPro" id="IPR002035">
    <property type="entry name" value="VWF_A"/>
</dbReference>
<protein>
    <submittedName>
        <fullName evidence="18">Integrin, alpha M (complement component 3 receptor 3 subunit)</fullName>
    </submittedName>
</protein>
<dbReference type="PRINTS" id="PR01185">
    <property type="entry name" value="INTEGRINA"/>
</dbReference>
<dbReference type="GO" id="GO:0007229">
    <property type="term" value="P:integrin-mediated signaling pathway"/>
    <property type="evidence" value="ECO:0007669"/>
    <property type="project" value="UniProtKB-KW"/>
</dbReference>
<feature type="repeat" description="FG-GAP" evidence="15">
    <location>
        <begin position="415"/>
        <end position="476"/>
    </location>
</feature>
<evidence type="ECO:0000256" key="1">
    <source>
        <dbReference type="ARBA" id="ARBA00004479"/>
    </source>
</evidence>
<dbReference type="GeneTree" id="ENSGT00940000154838"/>
<dbReference type="PROSITE" id="PS50234">
    <property type="entry name" value="VWFA"/>
    <property type="match status" value="1"/>
</dbReference>
<evidence type="ECO:0000256" key="7">
    <source>
        <dbReference type="ARBA" id="ARBA00022837"/>
    </source>
</evidence>
<keyword evidence="9 16" id="KW-1133">Transmembrane helix</keyword>
<dbReference type="InterPro" id="IPR013649">
    <property type="entry name" value="Integrin_alpha_Ig-like_1"/>
</dbReference>
<dbReference type="Gene3D" id="3.40.50.410">
    <property type="entry name" value="von Willebrand factor, type A domain"/>
    <property type="match status" value="1"/>
</dbReference>
<dbReference type="PANTHER" id="PTHR23220:SF118">
    <property type="entry name" value="INTEGRIN ALPHA-X"/>
    <property type="match status" value="1"/>
</dbReference>
<keyword evidence="6" id="KW-0677">Repeat</keyword>
<dbReference type="Gene3D" id="2.130.10.130">
    <property type="entry name" value="Integrin alpha, N-terminal"/>
    <property type="match status" value="1"/>
</dbReference>
<sequence>DCPSQADVAFLLDGSGSVNSYDFDRMKTFVSTLVRSFKGRDTKFAIVQFSNRFRIESSFTDQSNLERNINNIVQLSGGTYTASAINFVVNNVFVASGGSRENVGKVLIVITDGESQENQQLPGAAQAAEAKRIVRFAIGVGGAFTKQSAIQELNTIASSPPENYVFQVDNFAALDKIRESLQEKIFSIEGSQTSGQLLKMEMSQVGFSAAYDSEGFLLAAVGANQWKGGFLKYKTRDSRTEPFEPSTVDPDSYLGYSMAVAKTPKGSLAIVGAPRYRHVGAVIAVQRSGASQNINPYPKQTGEYFGAAVCTMDVDGDTYTDLILVSAPMFVDKDREGRVYIYTLSGLSVNLQDYYLRGSASNAGRFGSSLAVLPDLNADGFNDLAIGAPLENNGQGSIYIFHGNGRQRISQTYSQRISASDVRPGLKFFGISISQSSFDLSKDGLPDLAVGSKGTVVLLRSKPIVMIKADVSYSPKQIGTQNSNCSVPPEIKAQICFFMTSTFNQAQARVNFTFALDSLRDDFTSRAFISGKQRIGTGTSNLALNRRQCVDMTFFVKACPEDALNELLNQLNFSFEGVPSNTNLRPSLAPQAQTSIHPSLLQFEINCGIDNKCVDNLNLDFNFTRTLEVKVGIDDLLNVTVSVENSEENSYNSHVLLTYPAGLSYRKVTVLQVKHQFALVKSFQLRTYLFLYGRIECNSVDSENGVQRGKTDCTIDKPIFKSKSKVYFIVSYGIEPNSKFDEKIFITANATSQNEEHSNLSKLYSIKWIDVKYSIFVTLESSQSYSNFTFGNDDLQKPVLQRLTVTNDIRALNFTTVIRVPMQLGDRNIWVDSSKLQISDCHRDNDEEPALTDFVTEIQKTKRVDCTVAKCGVFKCSHFMQGTESRVYNISANLSSGWIQQIGLNSAKFLLTSAASVDYDTKRYCSFSLRVIFFSTIPQIEAEVEVYPLPDFTQEIIGGSLGGLALLVLITAVLYKIGFFKSKYKEMIDGTGEGAENPEAGA</sequence>
<dbReference type="InterPro" id="IPR048285">
    <property type="entry name" value="Integrin_alpha_Ig-like_2"/>
</dbReference>
<dbReference type="Pfam" id="PF00092">
    <property type="entry name" value="VWA"/>
    <property type="match status" value="1"/>
</dbReference>
<evidence type="ECO:0000256" key="6">
    <source>
        <dbReference type="ARBA" id="ARBA00022737"/>
    </source>
</evidence>
<dbReference type="Pfam" id="PF20805">
    <property type="entry name" value="Integrin_A_Ig_2"/>
    <property type="match status" value="1"/>
</dbReference>
<dbReference type="HOGENOM" id="CLU_004111_3_0_1"/>
<evidence type="ECO:0000256" key="9">
    <source>
        <dbReference type="ARBA" id="ARBA00022989"/>
    </source>
</evidence>
<dbReference type="SMART" id="SM00327">
    <property type="entry name" value="VWA"/>
    <property type="match status" value="1"/>
</dbReference>
<dbReference type="Proteomes" id="UP000007303">
    <property type="component" value="Unassembled WGS sequence"/>
</dbReference>
<dbReference type="SUPFAM" id="SSF69179">
    <property type="entry name" value="Integrin domains"/>
    <property type="match status" value="2"/>
</dbReference>
<dbReference type="GO" id="GO:0046872">
    <property type="term" value="F:metal ion binding"/>
    <property type="evidence" value="ECO:0007669"/>
    <property type="project" value="UniProtKB-KW"/>
</dbReference>
<feature type="repeat" description="FG-GAP" evidence="15">
    <location>
        <begin position="292"/>
        <end position="351"/>
    </location>
</feature>
<reference evidence="19" key="1">
    <citation type="journal article" date="2004" name="Nature">
        <title>Genome duplication in the teleost fish Tetraodon nigroviridis reveals the early vertebrate proto-karyotype.</title>
        <authorList>
            <person name="Jaillon O."/>
            <person name="Aury J.-M."/>
            <person name="Brunet F."/>
            <person name="Petit J.-L."/>
            <person name="Stange-Thomann N."/>
            <person name="Mauceli E."/>
            <person name="Bouneau L."/>
            <person name="Fischer C."/>
            <person name="Ozouf-Costaz C."/>
            <person name="Bernot A."/>
            <person name="Nicaud S."/>
            <person name="Jaffe D."/>
            <person name="Fisher S."/>
            <person name="Lutfalla G."/>
            <person name="Dossat C."/>
            <person name="Segurens B."/>
            <person name="Dasilva C."/>
            <person name="Salanoubat M."/>
            <person name="Levy M."/>
            <person name="Boudet N."/>
            <person name="Castellano S."/>
            <person name="Anthouard V."/>
            <person name="Jubin C."/>
            <person name="Castelli V."/>
            <person name="Katinka M."/>
            <person name="Vacherie B."/>
            <person name="Biemont C."/>
            <person name="Skalli Z."/>
            <person name="Cattolico L."/>
            <person name="Poulain J."/>
            <person name="De Berardinis V."/>
            <person name="Cruaud C."/>
            <person name="Duprat S."/>
            <person name="Brottier P."/>
            <person name="Coutanceau J.-P."/>
            <person name="Gouzy J."/>
            <person name="Parra G."/>
            <person name="Lardier G."/>
            <person name="Chapple C."/>
            <person name="McKernan K.J."/>
            <person name="McEwan P."/>
            <person name="Bosak S."/>
            <person name="Kellis M."/>
            <person name="Volff J.-N."/>
            <person name="Guigo R."/>
            <person name="Zody M.C."/>
            <person name="Mesirov J."/>
            <person name="Lindblad-Toh K."/>
            <person name="Birren B."/>
            <person name="Nusbaum C."/>
            <person name="Kahn D."/>
            <person name="Robinson-Rechavi M."/>
            <person name="Laudet V."/>
            <person name="Schachter V."/>
            <person name="Quetier F."/>
            <person name="Saurin W."/>
            <person name="Scarpelli C."/>
            <person name="Wincker P."/>
            <person name="Lander E.S."/>
            <person name="Weissenbach J."/>
            <person name="Roest Crollius H."/>
        </authorList>
    </citation>
    <scope>NUCLEOTIDE SEQUENCE [LARGE SCALE GENOMIC DNA]</scope>
</reference>
<keyword evidence="11 16" id="KW-0472">Membrane</keyword>
<dbReference type="GO" id="GO:0008305">
    <property type="term" value="C:integrin complex"/>
    <property type="evidence" value="ECO:0007669"/>
    <property type="project" value="InterPro"/>
</dbReference>
<dbReference type="InterPro" id="IPR013517">
    <property type="entry name" value="FG-GAP"/>
</dbReference>
<accession>H3DCL8</accession>
<keyword evidence="19" id="KW-1185">Reference proteome</keyword>
<keyword evidence="14" id="KW-0325">Glycoprotein</keyword>
<dbReference type="GO" id="GO:0033627">
    <property type="term" value="P:cell adhesion mediated by integrin"/>
    <property type="evidence" value="ECO:0007669"/>
    <property type="project" value="TreeGrafter"/>
</dbReference>
<evidence type="ECO:0000256" key="12">
    <source>
        <dbReference type="ARBA" id="ARBA00023157"/>
    </source>
</evidence>
<dbReference type="GO" id="GO:0098609">
    <property type="term" value="P:cell-cell adhesion"/>
    <property type="evidence" value="ECO:0007669"/>
    <property type="project" value="TreeGrafter"/>
</dbReference>
<evidence type="ECO:0000256" key="2">
    <source>
        <dbReference type="ARBA" id="ARBA00008054"/>
    </source>
</evidence>
<keyword evidence="3 16" id="KW-0812">Transmembrane</keyword>
<keyword evidence="12" id="KW-1015">Disulfide bond</keyword>
<keyword evidence="7" id="KW-0106">Calcium</keyword>
<organism evidence="18 19">
    <name type="scientific">Tetraodon nigroviridis</name>
    <name type="common">Spotted green pufferfish</name>
    <name type="synonym">Chelonodon nigroviridis</name>
    <dbReference type="NCBI Taxonomy" id="99883"/>
    <lineage>
        <taxon>Eukaryota</taxon>
        <taxon>Metazoa</taxon>
        <taxon>Chordata</taxon>
        <taxon>Craniata</taxon>
        <taxon>Vertebrata</taxon>
        <taxon>Euteleostomi</taxon>
        <taxon>Actinopterygii</taxon>
        <taxon>Neopterygii</taxon>
        <taxon>Teleostei</taxon>
        <taxon>Neoteleostei</taxon>
        <taxon>Acanthomorphata</taxon>
        <taxon>Eupercaria</taxon>
        <taxon>Tetraodontiformes</taxon>
        <taxon>Tetradontoidea</taxon>
        <taxon>Tetraodontidae</taxon>
        <taxon>Tetraodon</taxon>
    </lineage>
</organism>
<feature type="transmembrane region" description="Helical" evidence="16">
    <location>
        <begin position="956"/>
        <end position="975"/>
    </location>
</feature>
<dbReference type="Gene3D" id="2.60.40.1510">
    <property type="entry name" value="ntegrin, alpha v. Chain A, domain 3"/>
    <property type="match status" value="1"/>
</dbReference>
<dbReference type="InterPro" id="IPR013519">
    <property type="entry name" value="Int_alpha_beta-p"/>
</dbReference>
<dbReference type="SMART" id="SM00191">
    <property type="entry name" value="Int_alpha"/>
    <property type="match status" value="4"/>
</dbReference>
<dbReference type="InterPro" id="IPR000413">
    <property type="entry name" value="Integrin_alpha"/>
</dbReference>
<dbReference type="FunCoup" id="H3DCL8">
    <property type="interactions" value="181"/>
</dbReference>
<evidence type="ECO:0000256" key="4">
    <source>
        <dbReference type="ARBA" id="ARBA00022723"/>
    </source>
</evidence>
<dbReference type="Pfam" id="PF01839">
    <property type="entry name" value="FG-GAP"/>
    <property type="match status" value="2"/>
</dbReference>
<keyword evidence="10 16" id="KW-0401">Integrin</keyword>
<comment type="similarity">
    <text evidence="2 16">Belongs to the integrin alpha chain family.</text>
</comment>
<dbReference type="InterPro" id="IPR048633">
    <property type="entry name" value="ITGAX-like_Ig_3"/>
</dbReference>
<dbReference type="PANTHER" id="PTHR23220">
    <property type="entry name" value="INTEGRIN ALPHA"/>
    <property type="match status" value="1"/>
</dbReference>
<dbReference type="GO" id="GO:0007160">
    <property type="term" value="P:cell-matrix adhesion"/>
    <property type="evidence" value="ECO:0007669"/>
    <property type="project" value="TreeGrafter"/>
</dbReference>
<keyword evidence="4" id="KW-0479">Metal-binding</keyword>
<evidence type="ECO:0000256" key="10">
    <source>
        <dbReference type="ARBA" id="ARBA00023037"/>
    </source>
</evidence>
<evidence type="ECO:0000313" key="19">
    <source>
        <dbReference type="Proteomes" id="UP000007303"/>
    </source>
</evidence>
<dbReference type="Gene3D" id="2.60.40.1460">
    <property type="entry name" value="Integrin domains. Chain A, domain 2"/>
    <property type="match status" value="1"/>
</dbReference>
<proteinExistence type="inferred from homology"/>
<feature type="domain" description="VWFA" evidence="17">
    <location>
        <begin position="7"/>
        <end position="181"/>
    </location>
</feature>
<dbReference type="GO" id="GO:0009897">
    <property type="term" value="C:external side of plasma membrane"/>
    <property type="evidence" value="ECO:0007669"/>
    <property type="project" value="TreeGrafter"/>
</dbReference>
<evidence type="ECO:0000313" key="18">
    <source>
        <dbReference type="Ensembl" id="ENSTNIP00000018261.1"/>
    </source>
</evidence>
<dbReference type="AlphaFoldDB" id="H3DCL8"/>
<dbReference type="SUPFAM" id="SSF69318">
    <property type="entry name" value="Integrin alpha N-terminal domain"/>
    <property type="match status" value="1"/>
</dbReference>
<dbReference type="Gene3D" id="2.60.40.1530">
    <property type="entry name" value="ntegrin, alpha v. Chain A, domain 4"/>
    <property type="match status" value="1"/>
</dbReference>
<feature type="repeat" description="FG-GAP" evidence="15">
    <location>
        <begin position="352"/>
        <end position="410"/>
    </location>
</feature>
<keyword evidence="8 16" id="KW-0130">Cell adhesion</keyword>
<dbReference type="InParanoid" id="H3DCL8"/>
<reference evidence="18" key="3">
    <citation type="submission" date="2025-09" db="UniProtKB">
        <authorList>
            <consortium name="Ensembl"/>
        </authorList>
    </citation>
    <scope>IDENTIFICATION</scope>
</reference>
<evidence type="ECO:0000256" key="16">
    <source>
        <dbReference type="RuleBase" id="RU003762"/>
    </source>
</evidence>
<comment type="subcellular location">
    <subcellularLocation>
        <location evidence="1 16">Membrane</location>
        <topology evidence="1 16">Single-pass type I membrane protein</topology>
    </subcellularLocation>
</comment>
<dbReference type="Pfam" id="PF08441">
    <property type="entry name" value="Integrin_A_Ig_1"/>
    <property type="match status" value="1"/>
</dbReference>
<dbReference type="InterPro" id="IPR032695">
    <property type="entry name" value="Integrin_dom_sf"/>
</dbReference>
<evidence type="ECO:0000256" key="11">
    <source>
        <dbReference type="ARBA" id="ARBA00023136"/>
    </source>
</evidence>
<dbReference type="Pfam" id="PF21520">
    <property type="entry name" value="ITGAX-like_Ig_3"/>
    <property type="match status" value="1"/>
</dbReference>
<dbReference type="PRINTS" id="PR00453">
    <property type="entry name" value="VWFADOMAIN"/>
</dbReference>
<dbReference type="PROSITE" id="PS51470">
    <property type="entry name" value="FG_GAP"/>
    <property type="match status" value="3"/>
</dbReference>
<dbReference type="InterPro" id="IPR036465">
    <property type="entry name" value="vWFA_dom_sf"/>
</dbReference>
<evidence type="ECO:0000256" key="8">
    <source>
        <dbReference type="ARBA" id="ARBA00022889"/>
    </source>
</evidence>
<evidence type="ECO:0000259" key="17">
    <source>
        <dbReference type="PROSITE" id="PS50234"/>
    </source>
</evidence>
<evidence type="ECO:0000256" key="14">
    <source>
        <dbReference type="ARBA" id="ARBA00023180"/>
    </source>
</evidence>
<dbReference type="STRING" id="99883.ENSTNIP00000018261"/>
<evidence type="ECO:0000256" key="13">
    <source>
        <dbReference type="ARBA" id="ARBA00023170"/>
    </source>
</evidence>
<evidence type="ECO:0000256" key="5">
    <source>
        <dbReference type="ARBA" id="ARBA00022729"/>
    </source>
</evidence>
<evidence type="ECO:0000256" key="15">
    <source>
        <dbReference type="PROSITE-ProRule" id="PRU00803"/>
    </source>
</evidence>
<dbReference type="Ensembl" id="ENSTNIT00000018486.1">
    <property type="protein sequence ID" value="ENSTNIP00000018261.1"/>
    <property type="gene ID" value="ENSTNIG00000015204.1"/>
</dbReference>
<reference evidence="18" key="2">
    <citation type="submission" date="2025-08" db="UniProtKB">
        <authorList>
            <consortium name="Ensembl"/>
        </authorList>
    </citation>
    <scope>IDENTIFICATION</scope>
</reference>
<keyword evidence="5" id="KW-0732">Signal</keyword>
<dbReference type="Gene3D" id="1.20.5.930">
    <property type="entry name" value="Bicelle-embedded integrin alpha(iib) transmembrane segment"/>
    <property type="match status" value="1"/>
</dbReference>
<dbReference type="InterPro" id="IPR028994">
    <property type="entry name" value="Integrin_alpha_N"/>
</dbReference>
<name>H3DCL8_TETNG</name>
<dbReference type="SUPFAM" id="SSF53300">
    <property type="entry name" value="vWA-like"/>
    <property type="match status" value="1"/>
</dbReference>